<dbReference type="RefSeq" id="WP_131124537.1">
    <property type="nucleotide sequence ID" value="NZ_SIXH01000213.1"/>
</dbReference>
<evidence type="ECO:0000256" key="4">
    <source>
        <dbReference type="ARBA" id="ARBA00023163"/>
    </source>
</evidence>
<dbReference type="GO" id="GO:0000976">
    <property type="term" value="F:transcription cis-regulatory region binding"/>
    <property type="evidence" value="ECO:0007669"/>
    <property type="project" value="TreeGrafter"/>
</dbReference>
<dbReference type="Proteomes" id="UP000292452">
    <property type="component" value="Unassembled WGS sequence"/>
</dbReference>
<keyword evidence="2" id="KW-0805">Transcription regulation</keyword>
<keyword evidence="4" id="KW-0804">Transcription</keyword>
<dbReference type="EMBL" id="SIXH01000213">
    <property type="protein sequence ID" value="TBO57569.1"/>
    <property type="molecule type" value="Genomic_DNA"/>
</dbReference>
<evidence type="ECO:0000256" key="1">
    <source>
        <dbReference type="ARBA" id="ARBA00022491"/>
    </source>
</evidence>
<dbReference type="GO" id="GO:0003700">
    <property type="term" value="F:DNA-binding transcription factor activity"/>
    <property type="evidence" value="ECO:0007669"/>
    <property type="project" value="TreeGrafter"/>
</dbReference>
<comment type="caution">
    <text evidence="7">The sequence shown here is derived from an EMBL/GenBank/DDBJ whole genome shotgun (WGS) entry which is preliminary data.</text>
</comment>
<evidence type="ECO:0000313" key="8">
    <source>
        <dbReference type="Proteomes" id="UP000292452"/>
    </source>
</evidence>
<dbReference type="Pfam" id="PF00440">
    <property type="entry name" value="TetR_N"/>
    <property type="match status" value="1"/>
</dbReference>
<sequence>MPKIVDPEARRRAVAQAVLAVVARHGLEHASLRNVAEEAGLAIGSVRHYFADHDELMTFTMRELSKRIGDRLRAHADRLLAPDGDTDRRAATEELLAEFLPLDDARREEAVLWIAFTAATHTRAELRPHAAEMQQEMRALVARVLSEAQSSGGLPADLDLDLESERLTALLDGLTLRAALLPDPVPPGRLRQVLRRHLDALKSGG</sequence>
<dbReference type="InterPro" id="IPR001647">
    <property type="entry name" value="HTH_TetR"/>
</dbReference>
<dbReference type="PROSITE" id="PS50977">
    <property type="entry name" value="HTH_TETR_2"/>
    <property type="match status" value="1"/>
</dbReference>
<dbReference type="InterPro" id="IPR036271">
    <property type="entry name" value="Tet_transcr_reg_TetR-rel_C_sf"/>
</dbReference>
<dbReference type="Pfam" id="PF13977">
    <property type="entry name" value="TetR_C_6"/>
    <property type="match status" value="1"/>
</dbReference>
<dbReference type="AlphaFoldDB" id="A0A4Q9HSY4"/>
<dbReference type="InterPro" id="IPR039538">
    <property type="entry name" value="BetI_C"/>
</dbReference>
<feature type="domain" description="HTH tetR-type" evidence="6">
    <location>
        <begin position="8"/>
        <end position="68"/>
    </location>
</feature>
<keyword evidence="3 5" id="KW-0238">DNA-binding</keyword>
<proteinExistence type="predicted"/>
<dbReference type="PANTHER" id="PTHR30055">
    <property type="entry name" value="HTH-TYPE TRANSCRIPTIONAL REGULATOR RUTR"/>
    <property type="match status" value="1"/>
</dbReference>
<keyword evidence="8" id="KW-1185">Reference proteome</keyword>
<dbReference type="SUPFAM" id="SSF46689">
    <property type="entry name" value="Homeodomain-like"/>
    <property type="match status" value="1"/>
</dbReference>
<evidence type="ECO:0000313" key="7">
    <source>
        <dbReference type="EMBL" id="TBO57569.1"/>
    </source>
</evidence>
<evidence type="ECO:0000256" key="5">
    <source>
        <dbReference type="PROSITE-ProRule" id="PRU00335"/>
    </source>
</evidence>
<evidence type="ECO:0000256" key="2">
    <source>
        <dbReference type="ARBA" id="ARBA00023015"/>
    </source>
</evidence>
<dbReference type="Gene3D" id="1.10.357.10">
    <property type="entry name" value="Tetracycline Repressor, domain 2"/>
    <property type="match status" value="1"/>
</dbReference>
<dbReference type="InterPro" id="IPR009057">
    <property type="entry name" value="Homeodomain-like_sf"/>
</dbReference>
<gene>
    <name evidence="7" type="ORF">EYS09_22055</name>
</gene>
<keyword evidence="1" id="KW-0678">Repressor</keyword>
<accession>A0A4Q9HSY4</accession>
<feature type="DNA-binding region" description="H-T-H motif" evidence="5">
    <location>
        <begin position="31"/>
        <end position="50"/>
    </location>
</feature>
<dbReference type="SUPFAM" id="SSF48498">
    <property type="entry name" value="Tetracyclin repressor-like, C-terminal domain"/>
    <property type="match status" value="1"/>
</dbReference>
<evidence type="ECO:0000256" key="3">
    <source>
        <dbReference type="ARBA" id="ARBA00023125"/>
    </source>
</evidence>
<organism evidence="7 8">
    <name type="scientific">Streptomyces kasugaensis</name>
    <dbReference type="NCBI Taxonomy" id="1946"/>
    <lineage>
        <taxon>Bacteria</taxon>
        <taxon>Bacillati</taxon>
        <taxon>Actinomycetota</taxon>
        <taxon>Actinomycetes</taxon>
        <taxon>Kitasatosporales</taxon>
        <taxon>Streptomycetaceae</taxon>
        <taxon>Streptomyces</taxon>
    </lineage>
</organism>
<evidence type="ECO:0000259" key="6">
    <source>
        <dbReference type="PROSITE" id="PS50977"/>
    </source>
</evidence>
<protein>
    <submittedName>
        <fullName evidence="7">TetR family transcriptional regulator</fullName>
    </submittedName>
</protein>
<dbReference type="InterPro" id="IPR050109">
    <property type="entry name" value="HTH-type_TetR-like_transc_reg"/>
</dbReference>
<name>A0A4Q9HSY4_STRKA</name>
<dbReference type="PANTHER" id="PTHR30055:SF219">
    <property type="entry name" value="TRANSCRIPTIONAL REGULATORY PROTEIN"/>
    <property type="match status" value="1"/>
</dbReference>
<reference evidence="7 8" key="1">
    <citation type="submission" date="2019-02" db="EMBL/GenBank/DDBJ databases">
        <title>Draft Genome Sequence of Streptomyces sp. AM-2504, identified by 16S rRNA comparative analysis as a Streptomyces Kasugaensis strain.</title>
        <authorList>
            <person name="Napolioni V."/>
            <person name="Giuliodori A.M."/>
            <person name="Spurio R."/>
            <person name="Fabbretti A."/>
        </authorList>
    </citation>
    <scope>NUCLEOTIDE SEQUENCE [LARGE SCALE GENOMIC DNA]</scope>
    <source>
        <strain evidence="7 8">AM-2504</strain>
    </source>
</reference>